<evidence type="ECO:0000313" key="3">
    <source>
        <dbReference type="Proteomes" id="UP001207654"/>
    </source>
</evidence>
<organism evidence="2 3">
    <name type="scientific">Archangium lansingense</name>
    <dbReference type="NCBI Taxonomy" id="2995310"/>
    <lineage>
        <taxon>Bacteria</taxon>
        <taxon>Pseudomonadati</taxon>
        <taxon>Myxococcota</taxon>
        <taxon>Myxococcia</taxon>
        <taxon>Myxococcales</taxon>
        <taxon>Cystobacterineae</taxon>
        <taxon>Archangiaceae</taxon>
        <taxon>Archangium</taxon>
    </lineage>
</organism>
<proteinExistence type="predicted"/>
<dbReference type="Proteomes" id="UP001207654">
    <property type="component" value="Unassembled WGS sequence"/>
</dbReference>
<dbReference type="RefSeq" id="WP_267534389.1">
    <property type="nucleotide sequence ID" value="NZ_JAPNKA010000001.1"/>
</dbReference>
<feature type="region of interest" description="Disordered" evidence="1">
    <location>
        <begin position="121"/>
        <end position="160"/>
    </location>
</feature>
<name>A0ABT4A1G2_9BACT</name>
<protein>
    <submittedName>
        <fullName evidence="2">Uncharacterized protein</fullName>
    </submittedName>
</protein>
<gene>
    <name evidence="2" type="ORF">OV287_13285</name>
</gene>
<comment type="caution">
    <text evidence="2">The sequence shown here is derived from an EMBL/GenBank/DDBJ whole genome shotgun (WGS) entry which is preliminary data.</text>
</comment>
<sequence>MSASDSRPSPGLLARALKKVGELTSPETRSGKVFSKAEQGLTQVAARLAESPTFLRVSGGLMRRGFTLQIRRTSLMEKTLHSLRVPTATEVDSLRDQLRRMGDQVEALGSQLEHVVELLERQEQPPAASRSVSSTLSPSGAEPEPEPVPAPRRRRSGSAR</sequence>
<keyword evidence="3" id="KW-1185">Reference proteome</keyword>
<accession>A0ABT4A1G2</accession>
<dbReference type="EMBL" id="JAPNKA010000001">
    <property type="protein sequence ID" value="MCY1075458.1"/>
    <property type="molecule type" value="Genomic_DNA"/>
</dbReference>
<reference evidence="2 3" key="1">
    <citation type="submission" date="2022-11" db="EMBL/GenBank/DDBJ databases">
        <title>Minimal conservation of predation-associated metabolite biosynthetic gene clusters underscores biosynthetic potential of Myxococcota including descriptions for ten novel species: Archangium lansinium sp. nov., Myxococcus landrumus sp. nov., Nannocystis bai.</title>
        <authorList>
            <person name="Ahearne A."/>
            <person name="Stevens C."/>
            <person name="Phillips K."/>
        </authorList>
    </citation>
    <scope>NUCLEOTIDE SEQUENCE [LARGE SCALE GENOMIC DNA]</scope>
    <source>
        <strain evidence="2 3">MIWBW</strain>
    </source>
</reference>
<feature type="compositionally biased region" description="Basic residues" evidence="1">
    <location>
        <begin position="151"/>
        <end position="160"/>
    </location>
</feature>
<evidence type="ECO:0000256" key="1">
    <source>
        <dbReference type="SAM" id="MobiDB-lite"/>
    </source>
</evidence>
<evidence type="ECO:0000313" key="2">
    <source>
        <dbReference type="EMBL" id="MCY1075458.1"/>
    </source>
</evidence>